<dbReference type="Proteomes" id="UP000014071">
    <property type="component" value="Unassembled WGS sequence"/>
</dbReference>
<accession>R9NYL0</accession>
<reference evidence="2" key="1">
    <citation type="journal article" date="2013" name="Genome Announc.">
        <title>Draft genome sequence of the basidiomycetous yeast-like fungus Pseudozyma hubeiensis SY62, which produces an abundant amount of the biosurfactant mannosylerythritol lipids.</title>
        <authorList>
            <person name="Konishi M."/>
            <person name="Hatada Y."/>
            <person name="Horiuchi J."/>
        </authorList>
    </citation>
    <scope>NUCLEOTIDE SEQUENCE [LARGE SCALE GENOMIC DNA]</scope>
    <source>
        <strain evidence="2">SY62</strain>
    </source>
</reference>
<dbReference type="HOGENOM" id="CLU_1300197_0_0_1"/>
<proteinExistence type="predicted"/>
<dbReference type="AlphaFoldDB" id="R9NYL0"/>
<evidence type="ECO:0000313" key="2">
    <source>
        <dbReference type="Proteomes" id="UP000014071"/>
    </source>
</evidence>
<protein>
    <submittedName>
        <fullName evidence="1">Uracil permease</fullName>
    </submittedName>
</protein>
<gene>
    <name evidence="1" type="ORF">PHSY_001430</name>
</gene>
<sequence length="212" mass="23890">MELRRSGKCCLLRILHKERVNIASSHQTTERVPRSESAWTLCTRRKALLSSVTLDFSAEYPSGHHLKSDFNVSWTLSSPFITLRPNAVDLPIPLPSRSSGFGSIPLATSHQQPFPHPLRSSQPHDHYQYSSLRSLIAAALLNHRLRIISDHLTSIASRHALTLSTSAVPRLDTQRFKSVHRALRLAPVIDGHTHTFTHMSNSVRRYRASALR</sequence>
<dbReference type="GeneID" id="24106729"/>
<keyword evidence="2" id="KW-1185">Reference proteome</keyword>
<dbReference type="EMBL" id="DF238778">
    <property type="protein sequence ID" value="GAC93863.1"/>
    <property type="molecule type" value="Genomic_DNA"/>
</dbReference>
<name>R9NYL0_PSEHS</name>
<evidence type="ECO:0000313" key="1">
    <source>
        <dbReference type="EMBL" id="GAC93863.1"/>
    </source>
</evidence>
<dbReference type="RefSeq" id="XP_012187450.1">
    <property type="nucleotide sequence ID" value="XM_012332060.1"/>
</dbReference>
<organism evidence="1 2">
    <name type="scientific">Pseudozyma hubeiensis (strain SY62)</name>
    <name type="common">Yeast</name>
    <dbReference type="NCBI Taxonomy" id="1305764"/>
    <lineage>
        <taxon>Eukaryota</taxon>
        <taxon>Fungi</taxon>
        <taxon>Dikarya</taxon>
        <taxon>Basidiomycota</taxon>
        <taxon>Ustilaginomycotina</taxon>
        <taxon>Ustilaginomycetes</taxon>
        <taxon>Ustilaginales</taxon>
        <taxon>Ustilaginaceae</taxon>
        <taxon>Pseudozyma</taxon>
    </lineage>
</organism>